<comment type="similarity">
    <text evidence="1">Belongs to the 1-acyl-sn-glycerol-3-phosphate acyltransferase family.</text>
</comment>
<dbReference type="GO" id="GO:0005783">
    <property type="term" value="C:endoplasmic reticulum"/>
    <property type="evidence" value="ECO:0007669"/>
    <property type="project" value="TreeGrafter"/>
</dbReference>
<keyword evidence="4" id="KW-1133">Transmembrane helix</keyword>
<dbReference type="GO" id="GO:0016746">
    <property type="term" value="F:acyltransferase activity"/>
    <property type="evidence" value="ECO:0007669"/>
    <property type="project" value="UniProtKB-KW"/>
</dbReference>
<keyword evidence="3 6" id="KW-0012">Acyltransferase</keyword>
<dbReference type="AlphaFoldDB" id="A0AAD4R9P7"/>
<feature type="transmembrane region" description="Helical" evidence="4">
    <location>
        <begin position="15"/>
        <end position="41"/>
    </location>
</feature>
<dbReference type="GO" id="GO:0036149">
    <property type="term" value="P:phosphatidylinositol acyl-chain remodeling"/>
    <property type="evidence" value="ECO:0007669"/>
    <property type="project" value="TreeGrafter"/>
</dbReference>
<dbReference type="InterPro" id="IPR002123">
    <property type="entry name" value="Plipid/glycerol_acylTrfase"/>
</dbReference>
<dbReference type="SMART" id="SM00563">
    <property type="entry name" value="PlsC"/>
    <property type="match status" value="1"/>
</dbReference>
<dbReference type="PANTHER" id="PTHR10983">
    <property type="entry name" value="1-ACYLGLYCEROL-3-PHOSPHATE ACYLTRANSFERASE-RELATED"/>
    <property type="match status" value="1"/>
</dbReference>
<sequence>MILINILRCLFGPLIGISFAVIVFGTSVFGNYIVTLFLPMISILNRHRQWRELMDRAITFWMVIPLFFLHFIFGVRVRVSGDTIDASAPAIIIMNHRTRLDWFYFWLALWRINPWLMTTNKIALKELLRHTPGAGFGMQASQYVFLKRDLDIDTKRLSRAVDYYADMERPYQILMFPEGTDKTEYTTRRSREYAKKYGLQDFKNVLHPRTAGFIHLVKKMVANNYLTYIYDVTVAYPRDPVQNETDMILKGRVSTNVHYDIRKWSIDKVPTHSDAVLNKWLLDVWTEKDEKLERFYSQRIKARRKLETGGARNLWVKDDFRQILVKVVGFFFWVTVVSVWLYHMQFLRFVQVGLVWLILNYLYIYIIYGGIDNLIYCRWERWRAKQLNFLVNSASIV</sequence>
<reference evidence="6" key="1">
    <citation type="submission" date="2022-01" db="EMBL/GenBank/DDBJ databases">
        <title>Genome Sequence Resource for Two Populations of Ditylenchus destructor, the Migratory Endoparasitic Phytonematode.</title>
        <authorList>
            <person name="Zhang H."/>
            <person name="Lin R."/>
            <person name="Xie B."/>
        </authorList>
    </citation>
    <scope>NUCLEOTIDE SEQUENCE</scope>
    <source>
        <strain evidence="6">BazhouSP</strain>
    </source>
</reference>
<comment type="caution">
    <text evidence="6">The sequence shown here is derived from an EMBL/GenBank/DDBJ whole genome shotgun (WGS) entry which is preliminary data.</text>
</comment>
<name>A0AAD4R9P7_9BILA</name>
<evidence type="ECO:0000256" key="1">
    <source>
        <dbReference type="ARBA" id="ARBA00008655"/>
    </source>
</evidence>
<evidence type="ECO:0000256" key="3">
    <source>
        <dbReference type="ARBA" id="ARBA00023315"/>
    </source>
</evidence>
<keyword evidence="4" id="KW-0472">Membrane</keyword>
<evidence type="ECO:0000313" key="7">
    <source>
        <dbReference type="Proteomes" id="UP001201812"/>
    </source>
</evidence>
<feature type="transmembrane region" description="Helical" evidence="4">
    <location>
        <begin position="354"/>
        <end position="376"/>
    </location>
</feature>
<dbReference type="PANTHER" id="PTHR10983:SF20">
    <property type="entry name" value="LYSOPHOSPHATIDYLINOSITOL ACYLTRANSFERASE 10"/>
    <property type="match status" value="1"/>
</dbReference>
<dbReference type="Proteomes" id="UP001201812">
    <property type="component" value="Unassembled WGS sequence"/>
</dbReference>
<gene>
    <name evidence="6" type="ORF">DdX_06156</name>
</gene>
<evidence type="ECO:0000259" key="5">
    <source>
        <dbReference type="SMART" id="SM00563"/>
    </source>
</evidence>
<evidence type="ECO:0000256" key="2">
    <source>
        <dbReference type="ARBA" id="ARBA00022679"/>
    </source>
</evidence>
<feature type="transmembrane region" description="Helical" evidence="4">
    <location>
        <begin position="102"/>
        <end position="119"/>
    </location>
</feature>
<dbReference type="Pfam" id="PF01553">
    <property type="entry name" value="Acyltransferase"/>
    <property type="match status" value="1"/>
</dbReference>
<dbReference type="CDD" id="cd07990">
    <property type="entry name" value="LPLAT_LCLAT1-like"/>
    <property type="match status" value="1"/>
</dbReference>
<evidence type="ECO:0000256" key="4">
    <source>
        <dbReference type="SAM" id="Phobius"/>
    </source>
</evidence>
<keyword evidence="4" id="KW-0812">Transmembrane</keyword>
<feature type="transmembrane region" description="Helical" evidence="4">
    <location>
        <begin position="53"/>
        <end position="73"/>
    </location>
</feature>
<keyword evidence="7" id="KW-1185">Reference proteome</keyword>
<feature type="domain" description="Phospholipid/glycerol acyltransferase" evidence="5">
    <location>
        <begin position="90"/>
        <end position="214"/>
    </location>
</feature>
<protein>
    <submittedName>
        <fullName evidence="6">Acyltransferase domain-containing protein</fullName>
    </submittedName>
</protein>
<dbReference type="SUPFAM" id="SSF69593">
    <property type="entry name" value="Glycerol-3-phosphate (1)-acyltransferase"/>
    <property type="match status" value="1"/>
</dbReference>
<dbReference type="InterPro" id="IPR032098">
    <property type="entry name" value="Acyltransf_C"/>
</dbReference>
<evidence type="ECO:0000313" key="6">
    <source>
        <dbReference type="EMBL" id="KAI1719037.1"/>
    </source>
</evidence>
<keyword evidence="2" id="KW-0808">Transferase</keyword>
<organism evidence="6 7">
    <name type="scientific">Ditylenchus destructor</name>
    <dbReference type="NCBI Taxonomy" id="166010"/>
    <lineage>
        <taxon>Eukaryota</taxon>
        <taxon>Metazoa</taxon>
        <taxon>Ecdysozoa</taxon>
        <taxon>Nematoda</taxon>
        <taxon>Chromadorea</taxon>
        <taxon>Rhabditida</taxon>
        <taxon>Tylenchina</taxon>
        <taxon>Tylenchomorpha</taxon>
        <taxon>Sphaerularioidea</taxon>
        <taxon>Anguinidae</taxon>
        <taxon>Anguininae</taxon>
        <taxon>Ditylenchus</taxon>
    </lineage>
</organism>
<feature type="transmembrane region" description="Helical" evidence="4">
    <location>
        <begin position="323"/>
        <end position="342"/>
    </location>
</feature>
<dbReference type="EMBL" id="JAKKPZ010000007">
    <property type="protein sequence ID" value="KAI1719037.1"/>
    <property type="molecule type" value="Genomic_DNA"/>
</dbReference>
<accession>A0AAD4R9P7</accession>
<dbReference type="Pfam" id="PF16076">
    <property type="entry name" value="Acyltransf_C"/>
    <property type="match status" value="1"/>
</dbReference>
<proteinExistence type="inferred from homology"/>